<dbReference type="Proteomes" id="UP000250347">
    <property type="component" value="Unassembled WGS sequence"/>
</dbReference>
<evidence type="ECO:0000313" key="1">
    <source>
        <dbReference type="EMBL" id="RAU93517.1"/>
    </source>
</evidence>
<dbReference type="EMBL" id="QMEU01000050">
    <property type="protein sequence ID" value="RAU93517.1"/>
    <property type="molecule type" value="Genomic_DNA"/>
</dbReference>
<proteinExistence type="predicted"/>
<name>A0A329KD89_9MYCO</name>
<reference evidence="1 2" key="1">
    <citation type="submission" date="2018-06" db="EMBL/GenBank/DDBJ databases">
        <title>NTM in soil in Japan.</title>
        <authorList>
            <person name="Ohya K."/>
        </authorList>
    </citation>
    <scope>NUCLEOTIDE SEQUENCE [LARGE SCALE GENOMIC DNA]</scope>
    <source>
        <strain evidence="1 2">GF76</strain>
    </source>
</reference>
<accession>A0A329KD89</accession>
<sequence>MDRMTECGGALVYADEFERAYDDLMVGWLIQHPEALDDPQAIRRAALVGIAAGIAELADA</sequence>
<dbReference type="RefSeq" id="WP_112709350.1">
    <property type="nucleotide sequence ID" value="NZ_QMEU01000050.1"/>
</dbReference>
<comment type="caution">
    <text evidence="1">The sequence shown here is derived from an EMBL/GenBank/DDBJ whole genome shotgun (WGS) entry which is preliminary data.</text>
</comment>
<evidence type="ECO:0000313" key="2">
    <source>
        <dbReference type="Proteomes" id="UP000250347"/>
    </source>
</evidence>
<gene>
    <name evidence="1" type="ORF">DQP58_16335</name>
</gene>
<dbReference type="AlphaFoldDB" id="A0A329KD89"/>
<organism evidence="1 2">
    <name type="scientific">Mycobacterium colombiense</name>
    <dbReference type="NCBI Taxonomy" id="339268"/>
    <lineage>
        <taxon>Bacteria</taxon>
        <taxon>Bacillati</taxon>
        <taxon>Actinomycetota</taxon>
        <taxon>Actinomycetes</taxon>
        <taxon>Mycobacteriales</taxon>
        <taxon>Mycobacteriaceae</taxon>
        <taxon>Mycobacterium</taxon>
        <taxon>Mycobacterium avium complex (MAC)</taxon>
    </lineage>
</organism>
<protein>
    <submittedName>
        <fullName evidence="1">Uncharacterized protein</fullName>
    </submittedName>
</protein>